<dbReference type="Proteomes" id="UP000305267">
    <property type="component" value="Unassembled WGS sequence"/>
</dbReference>
<evidence type="ECO:0000313" key="1">
    <source>
        <dbReference type="EMBL" id="TNC10413.1"/>
    </source>
</evidence>
<protein>
    <submittedName>
        <fullName evidence="1">Uncharacterized protein</fullName>
    </submittedName>
</protein>
<keyword evidence="2" id="KW-1185">Reference proteome</keyword>
<dbReference type="EMBL" id="VDDA01000012">
    <property type="protein sequence ID" value="TNC10413.1"/>
    <property type="molecule type" value="Genomic_DNA"/>
</dbReference>
<name>A0A5C4LBH5_9HYPH</name>
<sequence>MYDHRRTARGGAILRNNPSIDDAIHGVRESERFGPGEEGGRAAHARRWLPNLDSVGRLSNGRPIGQATNLSDEQVVAADDGHYSRLSRALGKLDFTARHGADAGPLGVSNTDNSSSRTLNMPQNITVNVQGSGTAADTADATTRALTRFQEFSLRNAQGAVR</sequence>
<comment type="caution">
    <text evidence="1">The sequence shown here is derived from an EMBL/GenBank/DDBJ whole genome shotgun (WGS) entry which is preliminary data.</text>
</comment>
<accession>A0A5C4LBH5</accession>
<dbReference type="RefSeq" id="WP_139037972.1">
    <property type="nucleotide sequence ID" value="NZ_VDDA01000012.1"/>
</dbReference>
<evidence type="ECO:0000313" key="2">
    <source>
        <dbReference type="Proteomes" id="UP000305267"/>
    </source>
</evidence>
<reference evidence="1 2" key="1">
    <citation type="submission" date="2019-06" db="EMBL/GenBank/DDBJ databases">
        <title>Genome of Methylobacterium sp. 17Sr1-39.</title>
        <authorList>
            <person name="Seo T."/>
        </authorList>
    </citation>
    <scope>NUCLEOTIDE SEQUENCE [LARGE SCALE GENOMIC DNA]</scope>
    <source>
        <strain evidence="1 2">17Sr1-39</strain>
    </source>
</reference>
<gene>
    <name evidence="1" type="ORF">FF100_22335</name>
</gene>
<proteinExistence type="predicted"/>
<dbReference type="AlphaFoldDB" id="A0A5C4LBH5"/>
<organism evidence="1 2">
    <name type="scientific">Methylobacterium terricola</name>
    <dbReference type="NCBI Taxonomy" id="2583531"/>
    <lineage>
        <taxon>Bacteria</taxon>
        <taxon>Pseudomonadati</taxon>
        <taxon>Pseudomonadota</taxon>
        <taxon>Alphaproteobacteria</taxon>
        <taxon>Hyphomicrobiales</taxon>
        <taxon>Methylobacteriaceae</taxon>
        <taxon>Methylobacterium</taxon>
    </lineage>
</organism>